<reference evidence="2 3" key="1">
    <citation type="journal article" date="2021" name="bioRxiv">
        <title>Chromosome-scale and haplotype-resolved genome assembly of a tetraploid potato cultivar.</title>
        <authorList>
            <person name="Sun H."/>
            <person name="Jiao W.-B."/>
            <person name="Krause K."/>
            <person name="Campoy J.A."/>
            <person name="Goel M."/>
            <person name="Folz-Donahue K."/>
            <person name="Kukat C."/>
            <person name="Huettel B."/>
            <person name="Schneeberger K."/>
        </authorList>
    </citation>
    <scope>NUCLEOTIDE SEQUENCE [LARGE SCALE GENOMIC DNA]</scope>
    <source>
        <strain evidence="2">SolTubOtavaFocal</strain>
        <tissue evidence="2">Leaves</tissue>
    </source>
</reference>
<sequence length="153" mass="17576">MVKKIEHDHPLYLTSFNVPGVVQIGIQLVGMENYTLWSRAMQLNLLTKNKLGFIDGSIKRDDFIDDVEKKQWDTCNAMVISWIMTNVSKELRKGGRGYGNSQKQQRGSGSYCDYCDMKGHTREDCNKLKHCTYCNMQGHTKDICFQLIGYPPD</sequence>
<evidence type="ECO:0000313" key="3">
    <source>
        <dbReference type="Proteomes" id="UP000826656"/>
    </source>
</evidence>
<gene>
    <name evidence="2" type="ORF">KY290_011155</name>
</gene>
<name>A0ABQ7VZV5_SOLTU</name>
<evidence type="ECO:0000313" key="2">
    <source>
        <dbReference type="EMBL" id="KAH0774018.1"/>
    </source>
</evidence>
<dbReference type="PANTHER" id="PTHR37610">
    <property type="entry name" value="CCHC-TYPE DOMAIN-CONTAINING PROTEIN"/>
    <property type="match status" value="1"/>
</dbReference>
<dbReference type="Pfam" id="PF14244">
    <property type="entry name" value="Retrotran_gag_3"/>
    <property type="match status" value="1"/>
</dbReference>
<comment type="caution">
    <text evidence="2">The sequence shown here is derived from an EMBL/GenBank/DDBJ whole genome shotgun (WGS) entry which is preliminary data.</text>
</comment>
<proteinExistence type="predicted"/>
<evidence type="ECO:0000259" key="1">
    <source>
        <dbReference type="Pfam" id="PF14244"/>
    </source>
</evidence>
<keyword evidence="3" id="KW-1185">Reference proteome</keyword>
<organism evidence="2 3">
    <name type="scientific">Solanum tuberosum</name>
    <name type="common">Potato</name>
    <dbReference type="NCBI Taxonomy" id="4113"/>
    <lineage>
        <taxon>Eukaryota</taxon>
        <taxon>Viridiplantae</taxon>
        <taxon>Streptophyta</taxon>
        <taxon>Embryophyta</taxon>
        <taxon>Tracheophyta</taxon>
        <taxon>Spermatophyta</taxon>
        <taxon>Magnoliopsida</taxon>
        <taxon>eudicotyledons</taxon>
        <taxon>Gunneridae</taxon>
        <taxon>Pentapetalae</taxon>
        <taxon>asterids</taxon>
        <taxon>lamiids</taxon>
        <taxon>Solanales</taxon>
        <taxon>Solanaceae</taxon>
        <taxon>Solanoideae</taxon>
        <taxon>Solaneae</taxon>
        <taxon>Solanum</taxon>
    </lineage>
</organism>
<dbReference type="PANTHER" id="PTHR37610:SF86">
    <property type="entry name" value="RETROTRANSPOSON COPIA-LIKE N-TERMINAL DOMAIN-CONTAINING PROTEIN"/>
    <property type="match status" value="1"/>
</dbReference>
<protein>
    <recommendedName>
        <fullName evidence="1">Retrotransposon Copia-like N-terminal domain-containing protein</fullName>
    </recommendedName>
</protein>
<dbReference type="InterPro" id="IPR029472">
    <property type="entry name" value="Copia-like_N"/>
</dbReference>
<dbReference type="EMBL" id="JAIVGD010000005">
    <property type="protein sequence ID" value="KAH0774018.1"/>
    <property type="molecule type" value="Genomic_DNA"/>
</dbReference>
<dbReference type="Proteomes" id="UP000826656">
    <property type="component" value="Unassembled WGS sequence"/>
</dbReference>
<feature type="domain" description="Retrotransposon Copia-like N-terminal" evidence="1">
    <location>
        <begin position="19"/>
        <end position="59"/>
    </location>
</feature>
<accession>A0ABQ7VZV5</accession>
<dbReference type="Gene3D" id="4.10.60.10">
    <property type="entry name" value="Zinc finger, CCHC-type"/>
    <property type="match status" value="1"/>
</dbReference>